<reference evidence="2 3" key="1">
    <citation type="journal article" date="2013" name="Genome Announc.">
        <title>Genome Sequence of Staphylococcus massiliensis Strain S46, Isolated from the Surface of Healthy Human Skin.</title>
        <authorList>
            <person name="Srivastav R."/>
            <person name="Singh A."/>
            <person name="Jangir P.K."/>
            <person name="Kumari C."/>
            <person name="Muduli S."/>
            <person name="Sharma R."/>
        </authorList>
    </citation>
    <scope>NUCLEOTIDE SEQUENCE [LARGE SCALE GENOMIC DNA]</scope>
    <source>
        <strain evidence="2 3">S46</strain>
    </source>
</reference>
<protein>
    <submittedName>
        <fullName evidence="2">Uncharacterized protein</fullName>
    </submittedName>
</protein>
<comment type="caution">
    <text evidence="2">The sequence shown here is derived from an EMBL/GenBank/DDBJ whole genome shotgun (WGS) entry which is preliminary data.</text>
</comment>
<keyword evidence="1" id="KW-0472">Membrane</keyword>
<evidence type="ECO:0000313" key="2">
    <source>
        <dbReference type="EMBL" id="EKU45597.1"/>
    </source>
</evidence>
<evidence type="ECO:0000256" key="1">
    <source>
        <dbReference type="SAM" id="Phobius"/>
    </source>
</evidence>
<dbReference type="Proteomes" id="UP000009885">
    <property type="component" value="Unassembled WGS sequence"/>
</dbReference>
<accession>K9ASH9</accession>
<gene>
    <name evidence="2" type="ORF">C273_10986</name>
</gene>
<organism evidence="2 3">
    <name type="scientific">Staphylococcus massiliensis S46</name>
    <dbReference type="NCBI Taxonomy" id="1229783"/>
    <lineage>
        <taxon>Bacteria</taxon>
        <taxon>Bacillati</taxon>
        <taxon>Bacillota</taxon>
        <taxon>Bacilli</taxon>
        <taxon>Bacillales</taxon>
        <taxon>Staphylococcaceae</taxon>
        <taxon>Staphylococcus</taxon>
    </lineage>
</organism>
<dbReference type="PATRIC" id="fig|1229783.3.peg.2179"/>
<dbReference type="AlphaFoldDB" id="K9ASH9"/>
<evidence type="ECO:0000313" key="3">
    <source>
        <dbReference type="Proteomes" id="UP000009885"/>
    </source>
</evidence>
<feature type="transmembrane region" description="Helical" evidence="1">
    <location>
        <begin position="31"/>
        <end position="48"/>
    </location>
</feature>
<feature type="transmembrane region" description="Helical" evidence="1">
    <location>
        <begin position="7"/>
        <end position="25"/>
    </location>
</feature>
<dbReference type="eggNOG" id="ENOG50305DM">
    <property type="taxonomic scope" value="Bacteria"/>
</dbReference>
<sequence length="58" mass="6549">MKHLTKIFVTLAIVLFIVGIILQTVGEEGSGIKILIASILFIICAFINRHNERNKRNK</sequence>
<keyword evidence="1" id="KW-1133">Transmembrane helix</keyword>
<proteinExistence type="predicted"/>
<dbReference type="EMBL" id="AMSQ01000027">
    <property type="protein sequence ID" value="EKU45597.1"/>
    <property type="molecule type" value="Genomic_DNA"/>
</dbReference>
<dbReference type="NCBIfam" id="NF047566">
    <property type="entry name" value="SE1626_fam"/>
    <property type="match status" value="1"/>
</dbReference>
<dbReference type="RefSeq" id="WP_009385021.1">
    <property type="nucleotide sequence ID" value="NZ_AMSQ01000027.1"/>
</dbReference>
<keyword evidence="3" id="KW-1185">Reference proteome</keyword>
<keyword evidence="1" id="KW-0812">Transmembrane</keyword>
<dbReference type="STRING" id="1229783.C273_10986"/>
<name>K9ASH9_9STAP</name>
<dbReference type="OrthoDB" id="2411905at2"/>